<dbReference type="PANTHER" id="PTHR30502">
    <property type="entry name" value="2-KETO-3-DEOXY-L-RHAMNONATE ALDOLASE"/>
    <property type="match status" value="1"/>
</dbReference>
<dbReference type="Gene3D" id="3.20.20.60">
    <property type="entry name" value="Phosphoenolpyruvate-binding domains"/>
    <property type="match status" value="1"/>
</dbReference>
<dbReference type="InterPro" id="IPR050251">
    <property type="entry name" value="HpcH-HpaI_aldolase"/>
</dbReference>
<keyword evidence="3" id="KW-0456">Lyase</keyword>
<comment type="caution">
    <text evidence="5">The sequence shown here is derived from an EMBL/GenBank/DDBJ whole genome shotgun (WGS) entry which is preliminary data.</text>
</comment>
<dbReference type="PANTHER" id="PTHR30502:SF0">
    <property type="entry name" value="PHOSPHOENOLPYRUVATE CARBOXYLASE FAMILY PROTEIN"/>
    <property type="match status" value="1"/>
</dbReference>
<dbReference type="InterPro" id="IPR005000">
    <property type="entry name" value="Aldolase/citrate-lyase_domain"/>
</dbReference>
<proteinExistence type="inferred from homology"/>
<evidence type="ECO:0000256" key="1">
    <source>
        <dbReference type="ARBA" id="ARBA00005568"/>
    </source>
</evidence>
<evidence type="ECO:0000256" key="3">
    <source>
        <dbReference type="ARBA" id="ARBA00023239"/>
    </source>
</evidence>
<evidence type="ECO:0000259" key="4">
    <source>
        <dbReference type="Pfam" id="PF03328"/>
    </source>
</evidence>
<organism evidence="5 6">
    <name type="scientific">Aureococcus anophagefferens</name>
    <name type="common">Harmful bloom alga</name>
    <dbReference type="NCBI Taxonomy" id="44056"/>
    <lineage>
        <taxon>Eukaryota</taxon>
        <taxon>Sar</taxon>
        <taxon>Stramenopiles</taxon>
        <taxon>Ochrophyta</taxon>
        <taxon>Pelagophyceae</taxon>
        <taxon>Pelagomonadales</taxon>
        <taxon>Pelagomonadaceae</taxon>
        <taxon>Aureococcus</taxon>
    </lineage>
</organism>
<evidence type="ECO:0000313" key="5">
    <source>
        <dbReference type="EMBL" id="KAK7237316.1"/>
    </source>
</evidence>
<dbReference type="SUPFAM" id="SSF51621">
    <property type="entry name" value="Phosphoenolpyruvate/pyruvate domain"/>
    <property type="match status" value="1"/>
</dbReference>
<dbReference type="Proteomes" id="UP001363151">
    <property type="component" value="Unassembled WGS sequence"/>
</dbReference>
<feature type="domain" description="HpcH/HpaI aldolase/citrate lyase" evidence="4">
    <location>
        <begin position="54"/>
        <end position="268"/>
    </location>
</feature>
<dbReference type="EMBL" id="JBBJCI010000252">
    <property type="protein sequence ID" value="KAK7237316.1"/>
    <property type="molecule type" value="Genomic_DNA"/>
</dbReference>
<gene>
    <name evidence="5" type="ORF">SO694_00096010</name>
</gene>
<dbReference type="InterPro" id="IPR040442">
    <property type="entry name" value="Pyrv_kinase-like_dom_sf"/>
</dbReference>
<evidence type="ECO:0000256" key="2">
    <source>
        <dbReference type="ARBA" id="ARBA00022723"/>
    </source>
</evidence>
<name>A0ABR1FS96_AURAN</name>
<protein>
    <recommendedName>
        <fullName evidence="4">HpcH/HpaI aldolase/citrate lyase domain-containing protein</fullName>
    </recommendedName>
</protein>
<reference evidence="5 6" key="1">
    <citation type="submission" date="2024-03" db="EMBL/GenBank/DDBJ databases">
        <title>Aureococcus anophagefferens CCMP1851 and Kratosvirus quantuckense: Draft genome of a second virus-susceptible host strain in the model system.</title>
        <authorList>
            <person name="Chase E."/>
            <person name="Truchon A.R."/>
            <person name="Schepens W."/>
            <person name="Wilhelm S.W."/>
        </authorList>
    </citation>
    <scope>NUCLEOTIDE SEQUENCE [LARGE SCALE GENOMIC DNA]</scope>
    <source>
        <strain evidence="5 6">CCMP1851</strain>
    </source>
</reference>
<accession>A0ABR1FS96</accession>
<dbReference type="Pfam" id="PF03328">
    <property type="entry name" value="HpcH_HpaI"/>
    <property type="match status" value="1"/>
</dbReference>
<keyword evidence="2" id="KW-0479">Metal-binding</keyword>
<sequence length="283" mass="29699">MEALRLAARRFTATRCLARATTRRLSSAPGSANAFRAKLQTRPRGCSLQFAVIPSPVVTQAMAAAGADAICIDLEHGPIDYKDAQAMVASVRGSDCAPVVRVPSIEPLSVKRALDLGAEGVVFPLACTAADVERAVRTLHYPPRGDRGFGPFVAASAKGFEFAEAAAHYERNPPLCVVLIETAEAVDNIDAILAVEGVDAFQLAQFDLSTALGASGRFDDPGFLAAERRVEEAAFARGVPLGAVALTADRAAELHARGYALTVGFDVHWLKAGVAAASAWVAD</sequence>
<dbReference type="InterPro" id="IPR015813">
    <property type="entry name" value="Pyrv/PenolPyrv_kinase-like_dom"/>
</dbReference>
<keyword evidence="6" id="KW-1185">Reference proteome</keyword>
<evidence type="ECO:0000313" key="6">
    <source>
        <dbReference type="Proteomes" id="UP001363151"/>
    </source>
</evidence>
<comment type="similarity">
    <text evidence="1">Belongs to the HpcH/HpaI aldolase family.</text>
</comment>